<dbReference type="InterPro" id="IPR013057">
    <property type="entry name" value="AA_transpt_TM"/>
</dbReference>
<dbReference type="GO" id="GO:0015179">
    <property type="term" value="F:L-amino acid transmembrane transporter activity"/>
    <property type="evidence" value="ECO:0007669"/>
    <property type="project" value="TreeGrafter"/>
</dbReference>
<comment type="subcellular location">
    <subcellularLocation>
        <location evidence="1">Membrane</location>
        <topology evidence="1">Multi-pass membrane protein</topology>
    </subcellularLocation>
</comment>
<evidence type="ECO:0000313" key="9">
    <source>
        <dbReference type="Proteomes" id="UP001224775"/>
    </source>
</evidence>
<evidence type="ECO:0000256" key="2">
    <source>
        <dbReference type="ARBA" id="ARBA00022692"/>
    </source>
</evidence>
<feature type="region of interest" description="Disordered" evidence="5">
    <location>
        <begin position="1"/>
        <end position="35"/>
    </location>
</feature>
<feature type="compositionally biased region" description="Basic and acidic residues" evidence="5">
    <location>
        <begin position="7"/>
        <end position="22"/>
    </location>
</feature>
<organism evidence="8 9">
    <name type="scientific">Skeletonema marinoi</name>
    <dbReference type="NCBI Taxonomy" id="267567"/>
    <lineage>
        <taxon>Eukaryota</taxon>
        <taxon>Sar</taxon>
        <taxon>Stramenopiles</taxon>
        <taxon>Ochrophyta</taxon>
        <taxon>Bacillariophyta</taxon>
        <taxon>Coscinodiscophyceae</taxon>
        <taxon>Thalassiosirophycidae</taxon>
        <taxon>Thalassiosirales</taxon>
        <taxon>Skeletonemataceae</taxon>
        <taxon>Skeletonema</taxon>
        <taxon>Skeletonema marinoi-dohrnii complex</taxon>
    </lineage>
</organism>
<feature type="transmembrane region" description="Helical" evidence="6">
    <location>
        <begin position="76"/>
        <end position="102"/>
    </location>
</feature>
<feature type="transmembrane region" description="Helical" evidence="6">
    <location>
        <begin position="198"/>
        <end position="219"/>
    </location>
</feature>
<comment type="caution">
    <text evidence="8">The sequence shown here is derived from an EMBL/GenBank/DDBJ whole genome shotgun (WGS) entry which is preliminary data.</text>
</comment>
<keyword evidence="3 6" id="KW-1133">Transmembrane helix</keyword>
<dbReference type="AlphaFoldDB" id="A0AAD8YDU0"/>
<sequence length="552" mass="60095">MDSTTLRQRERADLEPLLHEEGNNAGDDDDESHHHHEHTKAKCCSNFSPGSISNLCSATLGAGALSLPYAISMTGIIFGVMFLLLSAYLTIISINIIIEACVVTQQFKFEDVSKRLVGPHMSIALEASLLVFCFGTAVAYIVAVGDILDQGLHSITFLWEPDSKFVSIYSRERVMILFWTVMLLPLSLQTKLKRLEKFSSLGVLSIIFLVIAAVIHSIIHGDVIGSGANSQEEAATSAEVNSLLWPKSFVSMLQAFPIIIFAFSCQVNVCQIYEELKPASSITDTSDDVPNVMTLLKLKQQMMTTITRNGILLCTILYLLIGVFGFLDFTKTTTDDILINYCIQVTHDALMTAATFSVFLAVVVAFPFNILPARVTLKLIFDRLKTKRRRGLCSKATNCFCLDRQPRIDEDTNSQRTSVSLEIDAGTPIQSDARGSSIEPLLDDQFSAQSSASLVEHVLITLLLSGGALIVAILVPGISIVFGLMGGTAASIISFILPGMFAQKMKERNGSTSRVGKIFVWGGLVMGILTTGTTLYGIFNTDSADGNTCTLN</sequence>
<gene>
    <name evidence="8" type="ORF">QTG54_003972</name>
</gene>
<feature type="transmembrane region" description="Helical" evidence="6">
    <location>
        <begin position="454"/>
        <end position="474"/>
    </location>
</feature>
<evidence type="ECO:0000256" key="3">
    <source>
        <dbReference type="ARBA" id="ARBA00022989"/>
    </source>
</evidence>
<dbReference type="Pfam" id="PF01490">
    <property type="entry name" value="Aa_trans"/>
    <property type="match status" value="1"/>
</dbReference>
<evidence type="ECO:0000256" key="1">
    <source>
        <dbReference type="ARBA" id="ARBA00004141"/>
    </source>
</evidence>
<dbReference type="PANTHER" id="PTHR22950:SF682">
    <property type="entry name" value="TRANSMEMBRANE AMINO ACID TRANSPORTER FAMILY PROTEIN"/>
    <property type="match status" value="1"/>
</dbReference>
<dbReference type="Proteomes" id="UP001224775">
    <property type="component" value="Unassembled WGS sequence"/>
</dbReference>
<feature type="transmembrane region" description="Helical" evidence="6">
    <location>
        <begin position="310"/>
        <end position="329"/>
    </location>
</feature>
<dbReference type="PANTHER" id="PTHR22950">
    <property type="entry name" value="AMINO ACID TRANSPORTER"/>
    <property type="match status" value="1"/>
</dbReference>
<feature type="transmembrane region" description="Helical" evidence="6">
    <location>
        <begin position="123"/>
        <end position="148"/>
    </location>
</feature>
<dbReference type="EMBL" id="JATAAI010000006">
    <property type="protein sequence ID" value="KAK1744681.1"/>
    <property type="molecule type" value="Genomic_DNA"/>
</dbReference>
<keyword evidence="9" id="KW-1185">Reference proteome</keyword>
<proteinExistence type="predicted"/>
<keyword evidence="2 6" id="KW-0812">Transmembrane</keyword>
<feature type="transmembrane region" description="Helical" evidence="6">
    <location>
        <begin position="349"/>
        <end position="371"/>
    </location>
</feature>
<feature type="domain" description="Amino acid transporter transmembrane" evidence="7">
    <location>
        <begin position="52"/>
        <end position="538"/>
    </location>
</feature>
<dbReference type="GO" id="GO:0016020">
    <property type="term" value="C:membrane"/>
    <property type="evidence" value="ECO:0007669"/>
    <property type="project" value="UniProtKB-SubCell"/>
</dbReference>
<evidence type="ECO:0000256" key="4">
    <source>
        <dbReference type="ARBA" id="ARBA00023136"/>
    </source>
</evidence>
<keyword evidence="4 6" id="KW-0472">Membrane</keyword>
<feature type="transmembrane region" description="Helical" evidence="6">
    <location>
        <begin position="518"/>
        <end position="539"/>
    </location>
</feature>
<feature type="transmembrane region" description="Helical" evidence="6">
    <location>
        <begin position="168"/>
        <end position="186"/>
    </location>
</feature>
<evidence type="ECO:0000313" key="8">
    <source>
        <dbReference type="EMBL" id="KAK1744681.1"/>
    </source>
</evidence>
<accession>A0AAD8YDU0</accession>
<evidence type="ECO:0000256" key="6">
    <source>
        <dbReference type="SAM" id="Phobius"/>
    </source>
</evidence>
<name>A0AAD8YDU0_9STRA</name>
<evidence type="ECO:0000256" key="5">
    <source>
        <dbReference type="SAM" id="MobiDB-lite"/>
    </source>
</evidence>
<reference evidence="8" key="1">
    <citation type="submission" date="2023-06" db="EMBL/GenBank/DDBJ databases">
        <title>Survivors Of The Sea: Transcriptome response of Skeletonema marinoi to long-term dormancy.</title>
        <authorList>
            <person name="Pinder M.I.M."/>
            <person name="Kourtchenko O."/>
            <person name="Robertson E.K."/>
            <person name="Larsson T."/>
            <person name="Maumus F."/>
            <person name="Osuna-Cruz C.M."/>
            <person name="Vancaester E."/>
            <person name="Stenow R."/>
            <person name="Vandepoele K."/>
            <person name="Ploug H."/>
            <person name="Bruchert V."/>
            <person name="Godhe A."/>
            <person name="Topel M."/>
        </authorList>
    </citation>
    <scope>NUCLEOTIDE SEQUENCE</scope>
    <source>
        <strain evidence="8">R05AC</strain>
    </source>
</reference>
<protein>
    <submittedName>
        <fullName evidence="8">Transmembrane amino acid transporter protein</fullName>
    </submittedName>
</protein>
<feature type="transmembrane region" description="Helical" evidence="6">
    <location>
        <begin position="249"/>
        <end position="269"/>
    </location>
</feature>
<evidence type="ECO:0000259" key="7">
    <source>
        <dbReference type="Pfam" id="PF01490"/>
    </source>
</evidence>
<feature type="transmembrane region" description="Helical" evidence="6">
    <location>
        <begin position="480"/>
        <end position="497"/>
    </location>
</feature>